<evidence type="ECO:0000256" key="1">
    <source>
        <dbReference type="ARBA" id="ARBA00010928"/>
    </source>
</evidence>
<comment type="similarity">
    <text evidence="1">Belongs to the Gfo/Idh/MocA family.</text>
</comment>
<dbReference type="InterPro" id="IPR051317">
    <property type="entry name" value="Gfo/Idh/MocA_oxidoreduct"/>
</dbReference>
<reference evidence="5 6" key="1">
    <citation type="journal article" date="2019" name="Int. J. Syst. Evol. Microbiol.">
        <title>The Global Catalogue of Microorganisms (GCM) 10K type strain sequencing project: providing services to taxonomists for standard genome sequencing and annotation.</title>
        <authorList>
            <consortium name="The Broad Institute Genomics Platform"/>
            <consortium name="The Broad Institute Genome Sequencing Center for Infectious Disease"/>
            <person name="Wu L."/>
            <person name="Ma J."/>
        </authorList>
    </citation>
    <scope>NUCLEOTIDE SEQUENCE [LARGE SCALE GENOMIC DNA]</scope>
    <source>
        <strain evidence="5 6">JCM 13023</strain>
    </source>
</reference>
<evidence type="ECO:0000256" key="2">
    <source>
        <dbReference type="ARBA" id="ARBA00023002"/>
    </source>
</evidence>
<dbReference type="SUPFAM" id="SSF55347">
    <property type="entry name" value="Glyceraldehyde-3-phosphate dehydrogenase-like, C-terminal domain"/>
    <property type="match status" value="1"/>
</dbReference>
<gene>
    <name evidence="5" type="ORF">GCM10009676_15960</name>
</gene>
<organism evidence="5 6">
    <name type="scientific">Prauserella halophila</name>
    <dbReference type="NCBI Taxonomy" id="185641"/>
    <lineage>
        <taxon>Bacteria</taxon>
        <taxon>Bacillati</taxon>
        <taxon>Actinomycetota</taxon>
        <taxon>Actinomycetes</taxon>
        <taxon>Pseudonocardiales</taxon>
        <taxon>Pseudonocardiaceae</taxon>
        <taxon>Prauserella</taxon>
    </lineage>
</organism>
<dbReference type="Gene3D" id="3.30.360.10">
    <property type="entry name" value="Dihydrodipicolinate Reductase, domain 2"/>
    <property type="match status" value="1"/>
</dbReference>
<dbReference type="InterPro" id="IPR055170">
    <property type="entry name" value="GFO_IDH_MocA-like_dom"/>
</dbReference>
<dbReference type="SUPFAM" id="SSF51735">
    <property type="entry name" value="NAD(P)-binding Rossmann-fold domains"/>
    <property type="match status" value="1"/>
</dbReference>
<evidence type="ECO:0000259" key="3">
    <source>
        <dbReference type="Pfam" id="PF01408"/>
    </source>
</evidence>
<name>A0ABN1W334_9PSEU</name>
<feature type="domain" description="GFO/IDH/MocA-like oxidoreductase" evidence="4">
    <location>
        <begin position="132"/>
        <end position="251"/>
    </location>
</feature>
<dbReference type="PANTHER" id="PTHR43708:SF5">
    <property type="entry name" value="CONSERVED EXPRESSED OXIDOREDUCTASE (EUROFUNG)-RELATED"/>
    <property type="match status" value="1"/>
</dbReference>
<evidence type="ECO:0000259" key="4">
    <source>
        <dbReference type="Pfam" id="PF22725"/>
    </source>
</evidence>
<dbReference type="Pfam" id="PF01408">
    <property type="entry name" value="GFO_IDH_MocA"/>
    <property type="match status" value="1"/>
</dbReference>
<dbReference type="InterPro" id="IPR000683">
    <property type="entry name" value="Gfo/Idh/MocA-like_OxRdtase_N"/>
</dbReference>
<accession>A0ABN1W334</accession>
<dbReference type="PANTHER" id="PTHR43708">
    <property type="entry name" value="CONSERVED EXPRESSED OXIDOREDUCTASE (EUROFUNG)"/>
    <property type="match status" value="1"/>
</dbReference>
<dbReference type="Pfam" id="PF22725">
    <property type="entry name" value="GFO_IDH_MocA_C3"/>
    <property type="match status" value="1"/>
</dbReference>
<dbReference type="InterPro" id="IPR036291">
    <property type="entry name" value="NAD(P)-bd_dom_sf"/>
</dbReference>
<feature type="domain" description="Gfo/Idh/MocA-like oxidoreductase N-terminal" evidence="3">
    <location>
        <begin position="4"/>
        <end position="123"/>
    </location>
</feature>
<dbReference type="RefSeq" id="WP_253863639.1">
    <property type="nucleotide sequence ID" value="NZ_BAAALN010000005.1"/>
</dbReference>
<dbReference type="Gene3D" id="3.40.50.720">
    <property type="entry name" value="NAD(P)-binding Rossmann-like Domain"/>
    <property type="match status" value="1"/>
</dbReference>
<dbReference type="Proteomes" id="UP001500653">
    <property type="component" value="Unassembled WGS sequence"/>
</dbReference>
<comment type="caution">
    <text evidence="5">The sequence shown here is derived from an EMBL/GenBank/DDBJ whole genome shotgun (WGS) entry which is preliminary data.</text>
</comment>
<evidence type="ECO:0000313" key="5">
    <source>
        <dbReference type="EMBL" id="GAA1233423.1"/>
    </source>
</evidence>
<protein>
    <submittedName>
        <fullName evidence="5">Gfo/Idh/MocA family oxidoreductase</fullName>
    </submittedName>
</protein>
<keyword evidence="6" id="KW-1185">Reference proteome</keyword>
<proteinExistence type="inferred from homology"/>
<evidence type="ECO:0000313" key="6">
    <source>
        <dbReference type="Proteomes" id="UP001500653"/>
    </source>
</evidence>
<dbReference type="EMBL" id="BAAALN010000005">
    <property type="protein sequence ID" value="GAA1233423.1"/>
    <property type="molecule type" value="Genomic_DNA"/>
</dbReference>
<sequence length="342" mass="37118">MTVRTAVIGFGLAGRVFHAPFVHHDDAYSLDYILTGNEERAQEARESYPGVTVLPDPAALWQRASEVDLVVIGTPPATHADIAAQALDAGVHVVVDKPFATTSEQGRALIERARRAGRILTVYQNRRWDGDFLTLRELVAAGELGEVHSFESRFEWWKPEGGRGWKASASVAEGGGILFDLGTHLIDQAVQLFGPVEDLWADVITRGSDEADDDSMVVLRHASGTRSRLIMSGFAALPAPRFHVLGSRGAFTIWGLDPQEDALRGGAKPGDAGLGVRDEEQWATVGTRGEPHRVEPRRGDYGGFYARLAEAIAGTTGEVPVDPNDAVEVLELVERAHRFAAR</sequence>
<keyword evidence="2" id="KW-0560">Oxidoreductase</keyword>